<keyword evidence="12" id="KW-1185">Reference proteome</keyword>
<dbReference type="NCBIfam" id="TIGR01892">
    <property type="entry name" value="AcOrn-deacetyl"/>
    <property type="match status" value="1"/>
</dbReference>
<keyword evidence="8" id="KW-0862">Zinc</keyword>
<dbReference type="PANTHER" id="PTHR43808">
    <property type="entry name" value="ACETYLORNITHINE DEACETYLASE"/>
    <property type="match status" value="1"/>
</dbReference>
<evidence type="ECO:0000256" key="8">
    <source>
        <dbReference type="ARBA" id="ARBA00022833"/>
    </source>
</evidence>
<evidence type="ECO:0000256" key="3">
    <source>
        <dbReference type="ARBA" id="ARBA00022490"/>
    </source>
</evidence>
<accession>A0A4V3CWP2</accession>
<dbReference type="InterPro" id="IPR050072">
    <property type="entry name" value="Peptidase_M20A"/>
</dbReference>
<evidence type="ECO:0000313" key="11">
    <source>
        <dbReference type="EMBL" id="TDP87148.1"/>
    </source>
</evidence>
<evidence type="ECO:0000259" key="10">
    <source>
        <dbReference type="Pfam" id="PF07687"/>
    </source>
</evidence>
<keyword evidence="3" id="KW-0963">Cytoplasm</keyword>
<comment type="similarity">
    <text evidence="2">Belongs to the peptidase M20A family. ArgE subfamily.</text>
</comment>
<dbReference type="PANTHER" id="PTHR43808:SF31">
    <property type="entry name" value="N-ACETYL-L-CITRULLINE DEACETYLASE"/>
    <property type="match status" value="1"/>
</dbReference>
<dbReference type="RefSeq" id="WP_126535956.1">
    <property type="nucleotide sequence ID" value="NZ_BSPM01000008.1"/>
</dbReference>
<dbReference type="PROSITE" id="PS00759">
    <property type="entry name" value="ARGE_DAPE_CPG2_2"/>
    <property type="match status" value="1"/>
</dbReference>
<proteinExistence type="inferred from homology"/>
<protein>
    <submittedName>
        <fullName evidence="11">Acetylornithine deacetylase</fullName>
    </submittedName>
</protein>
<dbReference type="GO" id="GO:0008777">
    <property type="term" value="F:acetylornithine deacetylase activity"/>
    <property type="evidence" value="ECO:0007669"/>
    <property type="project" value="TreeGrafter"/>
</dbReference>
<dbReference type="Gene3D" id="3.40.630.10">
    <property type="entry name" value="Zn peptidases"/>
    <property type="match status" value="1"/>
</dbReference>
<dbReference type="GO" id="GO:0006526">
    <property type="term" value="P:L-arginine biosynthetic process"/>
    <property type="evidence" value="ECO:0007669"/>
    <property type="project" value="UniProtKB-KW"/>
</dbReference>
<keyword evidence="5" id="KW-0028">Amino-acid biosynthesis</keyword>
<evidence type="ECO:0000313" key="12">
    <source>
        <dbReference type="Proteomes" id="UP000294547"/>
    </source>
</evidence>
<evidence type="ECO:0000256" key="2">
    <source>
        <dbReference type="ARBA" id="ARBA00005691"/>
    </source>
</evidence>
<dbReference type="CDD" id="cd03894">
    <property type="entry name" value="M20_ArgE"/>
    <property type="match status" value="1"/>
</dbReference>
<organism evidence="11 12">
    <name type="scientific">Oharaeibacter diazotrophicus</name>
    <dbReference type="NCBI Taxonomy" id="1920512"/>
    <lineage>
        <taxon>Bacteria</taxon>
        <taxon>Pseudomonadati</taxon>
        <taxon>Pseudomonadota</taxon>
        <taxon>Alphaproteobacteria</taxon>
        <taxon>Hyphomicrobiales</taxon>
        <taxon>Pleomorphomonadaceae</taxon>
        <taxon>Oharaeibacter</taxon>
    </lineage>
</organism>
<dbReference type="Proteomes" id="UP000294547">
    <property type="component" value="Unassembled WGS sequence"/>
</dbReference>
<dbReference type="GO" id="GO:0046872">
    <property type="term" value="F:metal ion binding"/>
    <property type="evidence" value="ECO:0007669"/>
    <property type="project" value="UniProtKB-KW"/>
</dbReference>
<dbReference type="InterPro" id="IPR001261">
    <property type="entry name" value="ArgE/DapE_CS"/>
</dbReference>
<evidence type="ECO:0000256" key="9">
    <source>
        <dbReference type="ARBA" id="ARBA00023285"/>
    </source>
</evidence>
<dbReference type="SUPFAM" id="SSF53187">
    <property type="entry name" value="Zn-dependent exopeptidases"/>
    <property type="match status" value="1"/>
</dbReference>
<dbReference type="SUPFAM" id="SSF55031">
    <property type="entry name" value="Bacterial exopeptidase dimerisation domain"/>
    <property type="match status" value="1"/>
</dbReference>
<feature type="domain" description="Peptidase M20 dimerisation" evidence="10">
    <location>
        <begin position="188"/>
        <end position="298"/>
    </location>
</feature>
<comment type="cofactor">
    <cofactor evidence="1">
        <name>Zn(2+)</name>
        <dbReference type="ChEBI" id="CHEBI:29105"/>
    </cofactor>
</comment>
<dbReference type="OrthoDB" id="9809784at2"/>
<dbReference type="InterPro" id="IPR002933">
    <property type="entry name" value="Peptidase_M20"/>
</dbReference>
<reference evidence="11 12" key="1">
    <citation type="submission" date="2019-03" db="EMBL/GenBank/DDBJ databases">
        <title>Genomic Encyclopedia of Type Strains, Phase IV (KMG-IV): sequencing the most valuable type-strain genomes for metagenomic binning, comparative biology and taxonomic classification.</title>
        <authorList>
            <person name="Goeker M."/>
        </authorList>
    </citation>
    <scope>NUCLEOTIDE SEQUENCE [LARGE SCALE GENOMIC DNA]</scope>
    <source>
        <strain evidence="11 12">DSM 102969</strain>
    </source>
</reference>
<sequence length="405" mass="40756">MTAGSLPGAGSPSGAAPDLGAALGLLDRLVAFPTVSRDGNLDLIRWVADRLAEAGIAARLYPAPSGDRASLFATIGPPGAGGVVLSGHTDVVPVTGQAWTSDPFRLRADGGRLHGRGTADMKGFVACAIEAATAAAGRRLARPLHLALSYDEEIGCVGVRPMLADLAAAGLSPGLVLVGEPTSMTVATGHKGKLAARALCRGHAAHSALAPTGLNAIHLAADFVAALRAEQAALEAEGARDPGYDVPYTTVHAGLIAGGTALNIVPDAAGVDFEIRDVAAAESRAVLDRLFAAAERISAPGRTRFPETGIALTVENAYPGLDTDRAGTAARTAAALAGTGFSKVAFGTEGGLFVEALGAPVVVCGPGSMDQGHKPDEFVTAADLSACRAMLARLVDRLGDGAASE</sequence>
<dbReference type="Gene3D" id="3.30.70.360">
    <property type="match status" value="1"/>
</dbReference>
<keyword evidence="4" id="KW-0055">Arginine biosynthesis</keyword>
<dbReference type="InterPro" id="IPR011650">
    <property type="entry name" value="Peptidase_M20_dimer"/>
</dbReference>
<dbReference type="AlphaFoldDB" id="A0A4V3CWP2"/>
<gene>
    <name evidence="11" type="ORF">EDD54_1035</name>
</gene>
<name>A0A4V3CWP2_9HYPH</name>
<evidence type="ECO:0000256" key="6">
    <source>
        <dbReference type="ARBA" id="ARBA00022723"/>
    </source>
</evidence>
<dbReference type="EMBL" id="SNXY01000006">
    <property type="protein sequence ID" value="TDP87148.1"/>
    <property type="molecule type" value="Genomic_DNA"/>
</dbReference>
<evidence type="ECO:0000256" key="7">
    <source>
        <dbReference type="ARBA" id="ARBA00022801"/>
    </source>
</evidence>
<evidence type="ECO:0000256" key="5">
    <source>
        <dbReference type="ARBA" id="ARBA00022605"/>
    </source>
</evidence>
<keyword evidence="7" id="KW-0378">Hydrolase</keyword>
<dbReference type="Pfam" id="PF01546">
    <property type="entry name" value="Peptidase_M20"/>
    <property type="match status" value="1"/>
</dbReference>
<keyword evidence="9" id="KW-0170">Cobalt</keyword>
<keyword evidence="6" id="KW-0479">Metal-binding</keyword>
<dbReference type="InterPro" id="IPR010169">
    <property type="entry name" value="AcOrn-deacetyl"/>
</dbReference>
<dbReference type="NCBIfam" id="NF005710">
    <property type="entry name" value="PRK07522.1"/>
    <property type="match status" value="1"/>
</dbReference>
<dbReference type="Pfam" id="PF07687">
    <property type="entry name" value="M20_dimer"/>
    <property type="match status" value="1"/>
</dbReference>
<evidence type="ECO:0000256" key="1">
    <source>
        <dbReference type="ARBA" id="ARBA00001947"/>
    </source>
</evidence>
<dbReference type="InterPro" id="IPR036264">
    <property type="entry name" value="Bact_exopeptidase_dim_dom"/>
</dbReference>
<comment type="caution">
    <text evidence="11">The sequence shown here is derived from an EMBL/GenBank/DDBJ whole genome shotgun (WGS) entry which is preliminary data.</text>
</comment>
<evidence type="ECO:0000256" key="4">
    <source>
        <dbReference type="ARBA" id="ARBA00022571"/>
    </source>
</evidence>